<evidence type="ECO:0000256" key="4">
    <source>
        <dbReference type="RuleBase" id="RU361187"/>
    </source>
</evidence>
<keyword evidence="2 4" id="KW-0378">Hydrolase</keyword>
<comment type="similarity">
    <text evidence="1 4">Belongs to the glycosyl hydrolase 43 family.</text>
</comment>
<dbReference type="RefSeq" id="WP_142590769.1">
    <property type="nucleotide sequence ID" value="NZ_CABFWF030000001.1"/>
</dbReference>
<gene>
    <name evidence="6" type="ORF">REJC140_00096</name>
</gene>
<dbReference type="Gene3D" id="2.10.10.30">
    <property type="match status" value="1"/>
</dbReference>
<reference evidence="6 7" key="1">
    <citation type="submission" date="2020-11" db="EMBL/GenBank/DDBJ databases">
        <authorList>
            <person name="Lassalle F."/>
        </authorList>
    </citation>
    <scope>NUCLEOTIDE SEQUENCE [LARGE SCALE GENOMIC DNA]</scope>
    <source>
        <strain evidence="6 7">JC140</strain>
    </source>
</reference>
<evidence type="ECO:0000256" key="1">
    <source>
        <dbReference type="ARBA" id="ARBA00009865"/>
    </source>
</evidence>
<dbReference type="InterPro" id="IPR006710">
    <property type="entry name" value="Glyco_hydro_43"/>
</dbReference>
<proteinExistence type="inferred from homology"/>
<dbReference type="InterPro" id="IPR023296">
    <property type="entry name" value="Glyco_hydro_beta-prop_sf"/>
</dbReference>
<sequence length="484" mass="53177">MSEAIKRRRGTTVEHSTFTGLEGEITVDITKKTAVVHDGVTPGGFPLARADQAGPYLTVADYLMGAIGLPETILTVGEAGADDENIREIGNYIYDPEDEVAPHKLTYSGNKVPYAQDQVWVFWASSLDGKTWTKRGKLVSRPSEDPYVVRHNGTYYLYVEDKQPIPFTGIRLFTSTDFVSWTDRGLVLDKGVSGWDSQDVSSPTVIVDDGTWYMLFEGRFGGGIDQIGLATSNDGINWTKHASNPVVGAKQCWLWSEGHVPDDIRKVGSEFVMISHPKIKRAASTPRWVSGIALSKDLINWRDPIGHPVSLPSPADRATVMFFERDGELLLLCEDRTVGLQVLRPLGLSTNYSEAAGNNSGLSLGTSTYTTVPLDTVVQDSQQGWDLENDCFVVQRSGLYDIDLWCDVTSNVGGGRVGCRLLINEGEFINGQVLWIDSPSVRATQVMGSFKAYLFAGDQLRIQAYAQLGNTGEVRGRMSVLQVH</sequence>
<name>A0ABN7JGW3_9HYPH</name>
<dbReference type="PANTHER" id="PTHR35279">
    <property type="match status" value="1"/>
</dbReference>
<evidence type="ECO:0000256" key="2">
    <source>
        <dbReference type="ARBA" id="ARBA00022801"/>
    </source>
</evidence>
<dbReference type="Gene3D" id="2.115.10.20">
    <property type="entry name" value="Glycosyl hydrolase domain, family 43"/>
    <property type="match status" value="2"/>
</dbReference>
<dbReference type="InterPro" id="IPR041352">
    <property type="entry name" value="Mtd_N"/>
</dbReference>
<dbReference type="EMBL" id="CABFWF030000001">
    <property type="protein sequence ID" value="CAD7023109.1"/>
    <property type="molecule type" value="Genomic_DNA"/>
</dbReference>
<dbReference type="SUPFAM" id="SSF75005">
    <property type="entry name" value="Arabinanase/levansucrase/invertase"/>
    <property type="match status" value="1"/>
</dbReference>
<evidence type="ECO:0000313" key="6">
    <source>
        <dbReference type="EMBL" id="CAD7023109.1"/>
    </source>
</evidence>
<dbReference type="Gene3D" id="2.60.120.40">
    <property type="match status" value="1"/>
</dbReference>
<evidence type="ECO:0000259" key="5">
    <source>
        <dbReference type="Pfam" id="PF18454"/>
    </source>
</evidence>
<dbReference type="Proteomes" id="UP000606921">
    <property type="component" value="Unassembled WGS sequence"/>
</dbReference>
<keyword evidence="3 4" id="KW-0326">Glycosidase</keyword>
<organism evidence="6 7">
    <name type="scientific">Pseudorhizobium endolithicum</name>
    <dbReference type="NCBI Taxonomy" id="1191678"/>
    <lineage>
        <taxon>Bacteria</taxon>
        <taxon>Pseudomonadati</taxon>
        <taxon>Pseudomonadota</taxon>
        <taxon>Alphaproteobacteria</taxon>
        <taxon>Hyphomicrobiales</taxon>
        <taxon>Rhizobiaceae</taxon>
        <taxon>Rhizobium/Agrobacterium group</taxon>
        <taxon>Pseudorhizobium</taxon>
    </lineage>
</organism>
<keyword evidence="7" id="KW-1185">Reference proteome</keyword>
<accession>A0ABN7JGW3</accession>
<evidence type="ECO:0000256" key="3">
    <source>
        <dbReference type="ARBA" id="ARBA00023295"/>
    </source>
</evidence>
<dbReference type="Pfam" id="PF04616">
    <property type="entry name" value="Glyco_hydro_43"/>
    <property type="match status" value="1"/>
</dbReference>
<evidence type="ECO:0000313" key="7">
    <source>
        <dbReference type="Proteomes" id="UP000606921"/>
    </source>
</evidence>
<dbReference type="Pfam" id="PF18454">
    <property type="entry name" value="Mtd_N"/>
    <property type="match status" value="1"/>
</dbReference>
<protein>
    <recommendedName>
        <fullName evidence="5">Major tropism determinant N-terminal domain-containing protein</fullName>
    </recommendedName>
</protein>
<dbReference type="InterPro" id="IPR008983">
    <property type="entry name" value="Tumour_necrosis_fac-like_dom"/>
</dbReference>
<dbReference type="PANTHER" id="PTHR35279:SF1">
    <property type="entry name" value="ARABINANASE_LEVANSUCRASE_INVERTASE"/>
    <property type="match status" value="1"/>
</dbReference>
<comment type="caution">
    <text evidence="6">The sequence shown here is derived from an EMBL/GenBank/DDBJ whole genome shotgun (WGS) entry which is preliminary data.</text>
</comment>
<feature type="domain" description="Major tropism determinant N-terminal" evidence="5">
    <location>
        <begin position="5"/>
        <end position="41"/>
    </location>
</feature>